<gene>
    <name evidence="3" type="ORF">EH243_14630</name>
</gene>
<comment type="caution">
    <text evidence="3">The sequence shown here is derived from an EMBL/GenBank/DDBJ whole genome shotgun (WGS) entry which is preliminary data.</text>
</comment>
<evidence type="ECO:0000313" key="4">
    <source>
        <dbReference type="Proteomes" id="UP000283087"/>
    </source>
</evidence>
<evidence type="ECO:0000256" key="1">
    <source>
        <dbReference type="ARBA" id="ARBA00023002"/>
    </source>
</evidence>
<dbReference type="Proteomes" id="UP000283087">
    <property type="component" value="Unassembled WGS sequence"/>
</dbReference>
<evidence type="ECO:0000313" key="3">
    <source>
        <dbReference type="EMBL" id="RTE64913.1"/>
    </source>
</evidence>
<dbReference type="RefSeq" id="WP_126159413.1">
    <property type="nucleotide sequence ID" value="NZ_RQXW01000015.1"/>
</dbReference>
<dbReference type="OrthoDB" id="9805337at2"/>
<dbReference type="Gene3D" id="3.30.9.10">
    <property type="entry name" value="D-Amino Acid Oxidase, subunit A, domain 2"/>
    <property type="match status" value="1"/>
</dbReference>
<feature type="domain" description="FAD dependent oxidoreductase" evidence="2">
    <location>
        <begin position="6"/>
        <end position="393"/>
    </location>
</feature>
<dbReference type="PANTHER" id="PTHR13847">
    <property type="entry name" value="SARCOSINE DEHYDROGENASE-RELATED"/>
    <property type="match status" value="1"/>
</dbReference>
<sequence length="413" mass="44586">MDSSQIGVVGGGVVGLATAIFLQQAGYQVTLIDKEAPGMGASFGNAGLFADYARLPFANFSMMRKMPGMLLDKSSPLSMQLSYLPSLMPYGWEFFKACFPANYTRAKVAMKALQEHTQQADQALLSLTQSQDLIKSEGCLGLFATDEAFATAQSGDLHNRREQGVELEFLNANQVQALEPDLAGFHVGGVFYPNTRSTVSPIELSRRYARHFTANGGVILQDEVLALIPNEHDVVVRLSDRHITYDQVVLCAGLASKHLLATLGIKVPIVSERGYHLTLDTGDKSLNRPVGWLDKSVFLTPMDDGVRLAGTAEFASAEAPLNVERTEAMLAHAKVMLGSDPAIKSTWVGSRPSTPDTLPVIGSLERYPRITVGFGHGHLGLTFAAVTGQLITESLLGQTPSIDLKPFSATRFS</sequence>
<keyword evidence="1" id="KW-0560">Oxidoreductase</keyword>
<dbReference type="SUPFAM" id="SSF51905">
    <property type="entry name" value="FAD/NAD(P)-binding domain"/>
    <property type="match status" value="1"/>
</dbReference>
<protein>
    <submittedName>
        <fullName evidence="3">FAD-binding oxidoreductase</fullName>
    </submittedName>
</protein>
<dbReference type="AlphaFoldDB" id="A0A430KNH5"/>
<dbReference type="SUPFAM" id="SSF54373">
    <property type="entry name" value="FAD-linked reductases, C-terminal domain"/>
    <property type="match status" value="1"/>
</dbReference>
<accession>A0A430KNH5</accession>
<dbReference type="Gene3D" id="3.50.50.60">
    <property type="entry name" value="FAD/NAD(P)-binding domain"/>
    <property type="match status" value="2"/>
</dbReference>
<dbReference type="GO" id="GO:0016491">
    <property type="term" value="F:oxidoreductase activity"/>
    <property type="evidence" value="ECO:0007669"/>
    <property type="project" value="UniProtKB-KW"/>
</dbReference>
<dbReference type="EMBL" id="RQXW01000015">
    <property type="protein sequence ID" value="RTE64913.1"/>
    <property type="molecule type" value="Genomic_DNA"/>
</dbReference>
<organism evidence="3 4">
    <name type="scientific">Amphritea opalescens</name>
    <dbReference type="NCBI Taxonomy" id="2490544"/>
    <lineage>
        <taxon>Bacteria</taxon>
        <taxon>Pseudomonadati</taxon>
        <taxon>Pseudomonadota</taxon>
        <taxon>Gammaproteobacteria</taxon>
        <taxon>Oceanospirillales</taxon>
        <taxon>Oceanospirillaceae</taxon>
        <taxon>Amphritea</taxon>
    </lineage>
</organism>
<dbReference type="InterPro" id="IPR006076">
    <property type="entry name" value="FAD-dep_OxRdtase"/>
</dbReference>
<keyword evidence="4" id="KW-1185">Reference proteome</keyword>
<name>A0A430KNH5_9GAMM</name>
<dbReference type="Pfam" id="PF01266">
    <property type="entry name" value="DAO"/>
    <property type="match status" value="1"/>
</dbReference>
<proteinExistence type="predicted"/>
<reference evidence="3 4" key="1">
    <citation type="submission" date="2018-11" db="EMBL/GenBank/DDBJ databases">
        <title>The draft genome sequence of Amphritea opalescens ANRC-JH13T.</title>
        <authorList>
            <person name="Fang Z."/>
            <person name="Zhang Y."/>
            <person name="Han X."/>
        </authorList>
    </citation>
    <scope>NUCLEOTIDE SEQUENCE [LARGE SCALE GENOMIC DNA]</scope>
    <source>
        <strain evidence="3 4">ANRC-JH13</strain>
    </source>
</reference>
<evidence type="ECO:0000259" key="2">
    <source>
        <dbReference type="Pfam" id="PF01266"/>
    </source>
</evidence>
<dbReference type="InterPro" id="IPR036188">
    <property type="entry name" value="FAD/NAD-bd_sf"/>
</dbReference>
<dbReference type="GO" id="GO:0005737">
    <property type="term" value="C:cytoplasm"/>
    <property type="evidence" value="ECO:0007669"/>
    <property type="project" value="TreeGrafter"/>
</dbReference>
<dbReference type="PANTHER" id="PTHR13847:SF289">
    <property type="entry name" value="GLYCINE OXIDASE"/>
    <property type="match status" value="1"/>
</dbReference>